<comment type="caution">
    <text evidence="1">The sequence shown here is derived from an EMBL/GenBank/DDBJ whole genome shotgun (WGS) entry which is preliminary data.</text>
</comment>
<keyword evidence="2" id="KW-1185">Reference proteome</keyword>
<sequence>MCGYPFKLKSEQMTMCDNWQLFVHDGRHNHAICVYNHGNAQATKLSEEQMIQTEQFRKSHVPPHNILQFFHKQNVGCAVSYVPLLLIGYYNIFIFVAQKIYSLVAKIKKNRMQGGNTICVEIKRASEIIEKYVRVLFEDIAQAPMFMRVGYTEKDMDIDFEMRDLADLLDQIMVSVRVLALDLVRVQIPVKEADRHELLRVGVEGISVDGIVYLLL</sequence>
<accession>A0ACC0BAD4</accession>
<dbReference type="EMBL" id="CM044704">
    <property type="protein sequence ID" value="KAI5669503.1"/>
    <property type="molecule type" value="Genomic_DNA"/>
</dbReference>
<reference evidence="2" key="1">
    <citation type="journal article" date="2023" name="Nat. Plants">
        <title>Single-cell RNA sequencing provides a high-resolution roadmap for understanding the multicellular compartmentation of specialized metabolism.</title>
        <authorList>
            <person name="Sun S."/>
            <person name="Shen X."/>
            <person name="Li Y."/>
            <person name="Li Y."/>
            <person name="Wang S."/>
            <person name="Li R."/>
            <person name="Zhang H."/>
            <person name="Shen G."/>
            <person name="Guo B."/>
            <person name="Wei J."/>
            <person name="Xu J."/>
            <person name="St-Pierre B."/>
            <person name="Chen S."/>
            <person name="Sun C."/>
        </authorList>
    </citation>
    <scope>NUCLEOTIDE SEQUENCE [LARGE SCALE GENOMIC DNA]</scope>
</reference>
<evidence type="ECO:0000313" key="1">
    <source>
        <dbReference type="EMBL" id="KAI5669503.1"/>
    </source>
</evidence>
<gene>
    <name evidence="1" type="ORF">M9H77_19356</name>
</gene>
<dbReference type="Proteomes" id="UP001060085">
    <property type="component" value="Linkage Group LG04"/>
</dbReference>
<proteinExistence type="predicted"/>
<organism evidence="1 2">
    <name type="scientific">Catharanthus roseus</name>
    <name type="common">Madagascar periwinkle</name>
    <name type="synonym">Vinca rosea</name>
    <dbReference type="NCBI Taxonomy" id="4058"/>
    <lineage>
        <taxon>Eukaryota</taxon>
        <taxon>Viridiplantae</taxon>
        <taxon>Streptophyta</taxon>
        <taxon>Embryophyta</taxon>
        <taxon>Tracheophyta</taxon>
        <taxon>Spermatophyta</taxon>
        <taxon>Magnoliopsida</taxon>
        <taxon>eudicotyledons</taxon>
        <taxon>Gunneridae</taxon>
        <taxon>Pentapetalae</taxon>
        <taxon>asterids</taxon>
        <taxon>lamiids</taxon>
        <taxon>Gentianales</taxon>
        <taxon>Apocynaceae</taxon>
        <taxon>Rauvolfioideae</taxon>
        <taxon>Vinceae</taxon>
        <taxon>Catharanthinae</taxon>
        <taxon>Catharanthus</taxon>
    </lineage>
</organism>
<evidence type="ECO:0000313" key="2">
    <source>
        <dbReference type="Proteomes" id="UP001060085"/>
    </source>
</evidence>
<name>A0ACC0BAD4_CATRO</name>
<protein>
    <submittedName>
        <fullName evidence="1">Uncharacterized protein</fullName>
    </submittedName>
</protein>